<dbReference type="GO" id="GO:0005758">
    <property type="term" value="C:mitochondrial intermembrane space"/>
    <property type="evidence" value="ECO:0007669"/>
    <property type="project" value="TreeGrafter"/>
</dbReference>
<dbReference type="Proteomes" id="UP000022910">
    <property type="component" value="Unassembled WGS sequence"/>
</dbReference>
<comment type="similarity">
    <text evidence="2 7">Belongs to the DMRL synthase family.</text>
</comment>
<dbReference type="EMBL" id="JEMT01009984">
    <property type="protein sequence ID" value="EXX77871.1"/>
    <property type="molecule type" value="Genomic_DNA"/>
</dbReference>
<evidence type="ECO:0000256" key="1">
    <source>
        <dbReference type="ARBA" id="ARBA00004917"/>
    </source>
</evidence>
<keyword evidence="5 7" id="KW-0808">Transferase</keyword>
<dbReference type="PANTHER" id="PTHR21058:SF0">
    <property type="entry name" value="6,7-DIMETHYL-8-RIBITYLLUMAZINE SYNTHASE"/>
    <property type="match status" value="1"/>
</dbReference>
<evidence type="ECO:0000313" key="9">
    <source>
        <dbReference type="Proteomes" id="UP000022910"/>
    </source>
</evidence>
<comment type="pathway">
    <text evidence="1 7">Cofactor biosynthesis; riboflavin biosynthesis; riboflavin from 2-hydroxy-3-oxobutyl phosphate and 5-amino-6-(D-ribitylamino)uracil: step 1/2.</text>
</comment>
<evidence type="ECO:0000256" key="7">
    <source>
        <dbReference type="RuleBase" id="RU003795"/>
    </source>
</evidence>
<keyword evidence="4 7" id="KW-0686">Riboflavin biosynthesis</keyword>
<name>A0A015LYS9_RHIIW</name>
<evidence type="ECO:0000313" key="8">
    <source>
        <dbReference type="EMBL" id="EXX77871.1"/>
    </source>
</evidence>
<reference evidence="8 9" key="1">
    <citation type="submission" date="2014-02" db="EMBL/GenBank/DDBJ databases">
        <title>Single nucleus genome sequencing reveals high similarity among nuclei of an endomycorrhizal fungus.</title>
        <authorList>
            <person name="Lin K."/>
            <person name="Geurts R."/>
            <person name="Zhang Z."/>
            <person name="Limpens E."/>
            <person name="Saunders D.G."/>
            <person name="Mu D."/>
            <person name="Pang E."/>
            <person name="Cao H."/>
            <person name="Cha H."/>
            <person name="Lin T."/>
            <person name="Zhou Q."/>
            <person name="Shang Y."/>
            <person name="Li Y."/>
            <person name="Ivanov S."/>
            <person name="Sharma T."/>
            <person name="Velzen R.V."/>
            <person name="Ruijter N.D."/>
            <person name="Aanen D.K."/>
            <person name="Win J."/>
            <person name="Kamoun S."/>
            <person name="Bisseling T."/>
            <person name="Huang S."/>
        </authorList>
    </citation>
    <scope>NUCLEOTIDE SEQUENCE [LARGE SCALE GENOMIC DNA]</scope>
    <source>
        <strain evidence="9">DAOM197198w</strain>
    </source>
</reference>
<evidence type="ECO:0000256" key="3">
    <source>
        <dbReference type="ARBA" id="ARBA00012664"/>
    </source>
</evidence>
<dbReference type="OrthoDB" id="2965at2759"/>
<organism evidence="8 9">
    <name type="scientific">Rhizophagus irregularis (strain DAOM 197198w)</name>
    <name type="common">Glomus intraradices</name>
    <dbReference type="NCBI Taxonomy" id="1432141"/>
    <lineage>
        <taxon>Eukaryota</taxon>
        <taxon>Fungi</taxon>
        <taxon>Fungi incertae sedis</taxon>
        <taxon>Mucoromycota</taxon>
        <taxon>Glomeromycotina</taxon>
        <taxon>Glomeromycetes</taxon>
        <taxon>Glomerales</taxon>
        <taxon>Glomeraceae</taxon>
        <taxon>Rhizophagus</taxon>
    </lineage>
</organism>
<comment type="caution">
    <text evidence="8">The sequence shown here is derived from an EMBL/GenBank/DDBJ whole genome shotgun (WGS) entry which is preliminary data.</text>
</comment>
<evidence type="ECO:0000256" key="4">
    <source>
        <dbReference type="ARBA" id="ARBA00022619"/>
    </source>
</evidence>
<dbReference type="HAMAP" id="MF_00178">
    <property type="entry name" value="Lumazine_synth"/>
    <property type="match status" value="1"/>
</dbReference>
<proteinExistence type="inferred from homology"/>
<sequence length="296" mass="32998">MSTVKGVAPPIEKYDGSSLRVLIVHARWNITVVDALIKGAIDTMTNEYSVKSENITIQSVSGSYELPFATQRLIAASRLQATPNAAELFSSTPAGEQTGPPPVNTQTFDVAICIGVLIKGSTMHFEYIADAVSNGIMRVGLDSGIPCVFGILTCLNDDQALERAGLGSSDKKHNHGIDWGHCAVELAVKNRGWMAEMTRVHFLSLHALCIKFKADHVMSIYKNKRRSNFYYKIFCFAYPKDQFIIRFSPNLMTIIYFILNDILFDFEISSSSYKKLFFSNTTIDKIDNKIYIILSP</sequence>
<dbReference type="PANTHER" id="PTHR21058">
    <property type="entry name" value="6,7-DIMETHYL-8-RIBITYLLUMAZINE SYNTHASE DMRL SYNTHASE LUMAZINE SYNTHASE"/>
    <property type="match status" value="1"/>
</dbReference>
<dbReference type="GO" id="GO:0009349">
    <property type="term" value="C:riboflavin synthase complex"/>
    <property type="evidence" value="ECO:0007669"/>
    <property type="project" value="UniProtKB-UniRule"/>
</dbReference>
<dbReference type="GO" id="GO:0000906">
    <property type="term" value="F:6,7-dimethyl-8-ribityllumazine synthase activity"/>
    <property type="evidence" value="ECO:0007669"/>
    <property type="project" value="UniProtKB-EC"/>
</dbReference>
<evidence type="ECO:0000256" key="6">
    <source>
        <dbReference type="ARBA" id="ARBA00048785"/>
    </source>
</evidence>
<dbReference type="Pfam" id="PF00885">
    <property type="entry name" value="DMRL_synthase"/>
    <property type="match status" value="2"/>
</dbReference>
<dbReference type="GO" id="GO:0009231">
    <property type="term" value="P:riboflavin biosynthetic process"/>
    <property type="evidence" value="ECO:0007669"/>
    <property type="project" value="UniProtKB-UniPathway"/>
</dbReference>
<protein>
    <recommendedName>
        <fullName evidence="3 7">6,7-dimethyl-8-ribityllumazine synthase</fullName>
        <shortName evidence="7">DMRL synthase</shortName>
        <ecNumber evidence="3 7">2.5.1.78</ecNumber>
    </recommendedName>
</protein>
<dbReference type="SUPFAM" id="SSF52121">
    <property type="entry name" value="Lumazine synthase"/>
    <property type="match status" value="1"/>
</dbReference>
<dbReference type="STRING" id="1432141.A0A015LYS9"/>
<comment type="catalytic activity">
    <reaction evidence="6 7">
        <text>(2S)-2-hydroxy-3-oxobutyl phosphate + 5-amino-6-(D-ribitylamino)uracil = 6,7-dimethyl-8-(1-D-ribityl)lumazine + phosphate + 2 H2O + H(+)</text>
        <dbReference type="Rhea" id="RHEA:26152"/>
        <dbReference type="ChEBI" id="CHEBI:15377"/>
        <dbReference type="ChEBI" id="CHEBI:15378"/>
        <dbReference type="ChEBI" id="CHEBI:15934"/>
        <dbReference type="ChEBI" id="CHEBI:43474"/>
        <dbReference type="ChEBI" id="CHEBI:58201"/>
        <dbReference type="ChEBI" id="CHEBI:58830"/>
        <dbReference type="EC" id="2.5.1.78"/>
    </reaction>
</comment>
<dbReference type="CDD" id="cd09209">
    <property type="entry name" value="Lumazine_synthase-I"/>
    <property type="match status" value="1"/>
</dbReference>
<dbReference type="UniPathway" id="UPA00275">
    <property type="reaction ID" value="UER00404"/>
</dbReference>
<keyword evidence="9" id="KW-1185">Reference proteome</keyword>
<comment type="function">
    <text evidence="7">Catalyzes the formation of 6,7-dimethyl-8-ribityllumazine by condensation of 5-amino-6-(D-ribitylamino)uracil with 3,4-dihydroxy-2-butanone 4-phosphate. This is the penultimate step in the biosynthesis of riboflavin.</text>
</comment>
<dbReference type="AlphaFoldDB" id="A0A015LYS9"/>
<evidence type="ECO:0000256" key="2">
    <source>
        <dbReference type="ARBA" id="ARBA00007424"/>
    </source>
</evidence>
<evidence type="ECO:0000256" key="5">
    <source>
        <dbReference type="ARBA" id="ARBA00022679"/>
    </source>
</evidence>
<dbReference type="Gene3D" id="3.40.50.960">
    <property type="entry name" value="Lumazine/riboflavin synthase"/>
    <property type="match status" value="1"/>
</dbReference>
<dbReference type="InterPro" id="IPR034964">
    <property type="entry name" value="LS"/>
</dbReference>
<dbReference type="HOGENOM" id="CLU_940569_0_0_1"/>
<dbReference type="InterPro" id="IPR036467">
    <property type="entry name" value="LS/RS_sf"/>
</dbReference>
<dbReference type="InterPro" id="IPR002180">
    <property type="entry name" value="LS/RS"/>
</dbReference>
<dbReference type="EC" id="2.5.1.78" evidence="3 7"/>
<accession>A0A015LYS9</accession>
<gene>
    <name evidence="8" type="ORF">RirG_019840</name>
</gene>